<dbReference type="PANTHER" id="PTHR11220">
    <property type="entry name" value="HEME-BINDING PROTEIN-RELATED"/>
    <property type="match status" value="1"/>
</dbReference>
<feature type="non-terminal residue" evidence="7">
    <location>
        <position position="191"/>
    </location>
</feature>
<name>A0A8J7TE01_ATRSP</name>
<comment type="subunit">
    <text evidence="3">Monomer.</text>
</comment>
<protein>
    <recommendedName>
        <fullName evidence="6">Heme-binding protein 1</fullName>
    </recommendedName>
</protein>
<evidence type="ECO:0000256" key="4">
    <source>
        <dbReference type="ARBA" id="ARBA00022490"/>
    </source>
</evidence>
<comment type="function">
    <text evidence="5">May bind free porphyrinogens that may be present in the cell and thus facilitate removal of these potentially toxic compound. Binds with a high affinity to one molecule of heme or porphyrins. It binds metalloporphyrins, free porphyrins and N-methylprotoporphyrin with similar affinities.</text>
</comment>
<dbReference type="Pfam" id="PF04832">
    <property type="entry name" value="SOUL"/>
    <property type="match status" value="1"/>
</dbReference>
<dbReference type="SUPFAM" id="SSF55136">
    <property type="entry name" value="Probable bacterial effector-binding domain"/>
    <property type="match status" value="1"/>
</dbReference>
<dbReference type="InterPro" id="IPR006917">
    <property type="entry name" value="SOUL_heme-bd"/>
</dbReference>
<dbReference type="FunFam" id="3.20.80.10:FF:000003">
    <property type="entry name" value="Heme-binding protein 1"/>
    <property type="match status" value="1"/>
</dbReference>
<evidence type="ECO:0000256" key="1">
    <source>
        <dbReference type="ARBA" id="ARBA00004496"/>
    </source>
</evidence>
<dbReference type="PANTHER" id="PTHR11220:SF22">
    <property type="entry name" value="HEME-BINDING PROTEIN 1"/>
    <property type="match status" value="1"/>
</dbReference>
<evidence type="ECO:0000256" key="5">
    <source>
        <dbReference type="ARBA" id="ARBA00037673"/>
    </source>
</evidence>
<dbReference type="GO" id="GO:0005737">
    <property type="term" value="C:cytoplasm"/>
    <property type="evidence" value="ECO:0007669"/>
    <property type="project" value="UniProtKB-SubCell"/>
</dbReference>
<sequence>MLGMIRNSLFGQHEETPYKLLSSETKDGVSYEVRRYEGGRFASVESEGRGFDEVAGESMKKLLKYVGGSNDRGQGLGMTAPVCITAFLRDDGSWTRRFIFGLRVPSGFQESPPVPTETGVRIDDRPGMTVYALQFGGFAKEVDYRTQAARLATALGDSAPYQRGLYLCCGYDPPMKPYGRRNEVWFLQEEP</sequence>
<dbReference type="EMBL" id="JAAWVO010047982">
    <property type="protein sequence ID" value="MBN3319788.1"/>
    <property type="molecule type" value="Genomic_DNA"/>
</dbReference>
<dbReference type="Proteomes" id="UP000736164">
    <property type="component" value="Unassembled WGS sequence"/>
</dbReference>
<feature type="non-terminal residue" evidence="7">
    <location>
        <position position="1"/>
    </location>
</feature>
<keyword evidence="8" id="KW-1185">Reference proteome</keyword>
<evidence type="ECO:0000256" key="6">
    <source>
        <dbReference type="ARBA" id="ARBA00040755"/>
    </source>
</evidence>
<proteinExistence type="inferred from homology"/>
<dbReference type="Gene3D" id="3.20.80.10">
    <property type="entry name" value="Regulatory factor, effector binding domain"/>
    <property type="match status" value="1"/>
</dbReference>
<evidence type="ECO:0000313" key="8">
    <source>
        <dbReference type="Proteomes" id="UP000736164"/>
    </source>
</evidence>
<dbReference type="InterPro" id="IPR011256">
    <property type="entry name" value="Reg_factor_effector_dom_sf"/>
</dbReference>
<reference evidence="7" key="1">
    <citation type="journal article" date="2021" name="Cell">
        <title>Tracing the genetic footprints of vertebrate landing in non-teleost ray-finned fishes.</title>
        <authorList>
            <person name="Bi X."/>
            <person name="Wang K."/>
            <person name="Yang L."/>
            <person name="Pan H."/>
            <person name="Jiang H."/>
            <person name="Wei Q."/>
            <person name="Fang M."/>
            <person name="Yu H."/>
            <person name="Zhu C."/>
            <person name="Cai Y."/>
            <person name="He Y."/>
            <person name="Gan X."/>
            <person name="Zeng H."/>
            <person name="Yu D."/>
            <person name="Zhu Y."/>
            <person name="Jiang H."/>
            <person name="Qiu Q."/>
            <person name="Yang H."/>
            <person name="Zhang Y.E."/>
            <person name="Wang W."/>
            <person name="Zhu M."/>
            <person name="He S."/>
            <person name="Zhang G."/>
        </authorList>
    </citation>
    <scope>NUCLEOTIDE SEQUENCE</scope>
    <source>
        <strain evidence="7">Allg_001</strain>
    </source>
</reference>
<comment type="subcellular location">
    <subcellularLocation>
        <location evidence="1">Cytoplasm</location>
    </subcellularLocation>
</comment>
<evidence type="ECO:0000256" key="2">
    <source>
        <dbReference type="ARBA" id="ARBA00009817"/>
    </source>
</evidence>
<accession>A0A8J7TE01</accession>
<dbReference type="GO" id="GO:0020037">
    <property type="term" value="F:heme binding"/>
    <property type="evidence" value="ECO:0007669"/>
    <property type="project" value="TreeGrafter"/>
</dbReference>
<comment type="similarity">
    <text evidence="2">Belongs to the HEBP family.</text>
</comment>
<gene>
    <name evidence="7" type="primary">Hebp1_1</name>
    <name evidence="7" type="ORF">GTO95_0006755</name>
</gene>
<organism evidence="7 8">
    <name type="scientific">Atractosteus spatula</name>
    <name type="common">Alligator gar</name>
    <name type="synonym">Lepisosteus spatula</name>
    <dbReference type="NCBI Taxonomy" id="7917"/>
    <lineage>
        <taxon>Eukaryota</taxon>
        <taxon>Metazoa</taxon>
        <taxon>Chordata</taxon>
        <taxon>Craniata</taxon>
        <taxon>Vertebrata</taxon>
        <taxon>Euteleostomi</taxon>
        <taxon>Actinopterygii</taxon>
        <taxon>Neopterygii</taxon>
        <taxon>Holostei</taxon>
        <taxon>Semionotiformes</taxon>
        <taxon>Lepisosteidae</taxon>
        <taxon>Atractosteus</taxon>
    </lineage>
</organism>
<comment type="caution">
    <text evidence="7">The sequence shown here is derived from an EMBL/GenBank/DDBJ whole genome shotgun (WGS) entry which is preliminary data.</text>
</comment>
<dbReference type="AlphaFoldDB" id="A0A8J7TE01"/>
<keyword evidence="4" id="KW-0963">Cytoplasm</keyword>
<evidence type="ECO:0000313" key="7">
    <source>
        <dbReference type="EMBL" id="MBN3319788.1"/>
    </source>
</evidence>
<evidence type="ECO:0000256" key="3">
    <source>
        <dbReference type="ARBA" id="ARBA00011245"/>
    </source>
</evidence>